<dbReference type="AlphaFoldDB" id="A0AAV9NQ30"/>
<name>A0AAV9NQ30_9EURO</name>
<evidence type="ECO:0000259" key="1">
    <source>
        <dbReference type="PROSITE" id="PS51186"/>
    </source>
</evidence>
<dbReference type="GeneID" id="89968486"/>
<dbReference type="InterPro" id="IPR000182">
    <property type="entry name" value="GNAT_dom"/>
</dbReference>
<dbReference type="RefSeq" id="XP_064711755.1">
    <property type="nucleotide sequence ID" value="XM_064843895.1"/>
</dbReference>
<dbReference type="PANTHER" id="PTHR42791">
    <property type="entry name" value="GNAT FAMILY ACETYLTRANSFERASE"/>
    <property type="match status" value="1"/>
</dbReference>
<keyword evidence="3" id="KW-1185">Reference proteome</keyword>
<dbReference type="SUPFAM" id="SSF55729">
    <property type="entry name" value="Acyl-CoA N-acyltransferases (Nat)"/>
    <property type="match status" value="1"/>
</dbReference>
<evidence type="ECO:0000313" key="3">
    <source>
        <dbReference type="Proteomes" id="UP001358417"/>
    </source>
</evidence>
<sequence>MHIRPPQPRDFSDMATLANKALFHDPLTVWVAPHRHQHPECMRQGYLRRAKRRFYGGKYMMVAVTDQHDPDWDGVERVVGYLSANSTRRQTEQARQSWFSWNNWELAFLSLETQFVNLVGGDKALSYKNYYTFHRILATLNSTGPFAELDLHDCWDVDFLAVDPAYHRRGIGATLMEHIKTLATEERIPVTLVASSMGIHLYRKLGFTEVGEVKTDALLLGTAMVWYPEKSIEPDVKAPEGSAGISLDTLVPPNL</sequence>
<evidence type="ECO:0000313" key="2">
    <source>
        <dbReference type="EMBL" id="KAK5064431.1"/>
    </source>
</evidence>
<dbReference type="InterPro" id="IPR016181">
    <property type="entry name" value="Acyl_CoA_acyltransferase"/>
</dbReference>
<dbReference type="CDD" id="cd04301">
    <property type="entry name" value="NAT_SF"/>
    <property type="match status" value="1"/>
</dbReference>
<proteinExistence type="predicted"/>
<dbReference type="PANTHER" id="PTHR42791:SF16">
    <property type="entry name" value="N-ACETYLTRANSFERASE DOMAIN-CONTAINING PROTEIN"/>
    <property type="match status" value="1"/>
</dbReference>
<dbReference type="PROSITE" id="PS51186">
    <property type="entry name" value="GNAT"/>
    <property type="match status" value="1"/>
</dbReference>
<accession>A0AAV9NQ30</accession>
<organism evidence="2 3">
    <name type="scientific">Exophiala bonariae</name>
    <dbReference type="NCBI Taxonomy" id="1690606"/>
    <lineage>
        <taxon>Eukaryota</taxon>
        <taxon>Fungi</taxon>
        <taxon>Dikarya</taxon>
        <taxon>Ascomycota</taxon>
        <taxon>Pezizomycotina</taxon>
        <taxon>Eurotiomycetes</taxon>
        <taxon>Chaetothyriomycetidae</taxon>
        <taxon>Chaetothyriales</taxon>
        <taxon>Herpotrichiellaceae</taxon>
        <taxon>Exophiala</taxon>
    </lineage>
</organism>
<dbReference type="Gene3D" id="3.40.630.30">
    <property type="match status" value="1"/>
</dbReference>
<dbReference type="EMBL" id="JAVRRD010000001">
    <property type="protein sequence ID" value="KAK5064431.1"/>
    <property type="molecule type" value="Genomic_DNA"/>
</dbReference>
<dbReference type="Proteomes" id="UP001358417">
    <property type="component" value="Unassembled WGS sequence"/>
</dbReference>
<reference evidence="2 3" key="1">
    <citation type="submission" date="2023-08" db="EMBL/GenBank/DDBJ databases">
        <title>Black Yeasts Isolated from many extreme environments.</title>
        <authorList>
            <person name="Coleine C."/>
            <person name="Stajich J.E."/>
            <person name="Selbmann L."/>
        </authorList>
    </citation>
    <scope>NUCLEOTIDE SEQUENCE [LARGE SCALE GENOMIC DNA]</scope>
    <source>
        <strain evidence="2 3">CCFEE 5792</strain>
    </source>
</reference>
<feature type="domain" description="N-acetyltransferase" evidence="1">
    <location>
        <begin position="85"/>
        <end position="233"/>
    </location>
</feature>
<protein>
    <recommendedName>
        <fullName evidence="1">N-acetyltransferase domain-containing protein</fullName>
    </recommendedName>
</protein>
<dbReference type="GO" id="GO:0016747">
    <property type="term" value="F:acyltransferase activity, transferring groups other than amino-acyl groups"/>
    <property type="evidence" value="ECO:0007669"/>
    <property type="project" value="InterPro"/>
</dbReference>
<comment type="caution">
    <text evidence="2">The sequence shown here is derived from an EMBL/GenBank/DDBJ whole genome shotgun (WGS) entry which is preliminary data.</text>
</comment>
<dbReference type="Pfam" id="PF13508">
    <property type="entry name" value="Acetyltransf_7"/>
    <property type="match status" value="1"/>
</dbReference>
<gene>
    <name evidence="2" type="ORF">LTR84_000264</name>
</gene>
<dbReference type="InterPro" id="IPR052523">
    <property type="entry name" value="Trichothecene_AcTrans"/>
</dbReference>